<dbReference type="GO" id="GO:0046872">
    <property type="term" value="F:metal ion binding"/>
    <property type="evidence" value="ECO:0007669"/>
    <property type="project" value="UniProtKB-UniRule"/>
</dbReference>
<dbReference type="EMBL" id="CP063849">
    <property type="protein sequence ID" value="QOY85967.1"/>
    <property type="molecule type" value="Genomic_DNA"/>
</dbReference>
<proteinExistence type="inferred from homology"/>
<evidence type="ECO:0000256" key="10">
    <source>
        <dbReference type="PIRNR" id="PIRNR006268"/>
    </source>
</evidence>
<evidence type="ECO:0000256" key="1">
    <source>
        <dbReference type="ARBA" id="ARBA00011955"/>
    </source>
</evidence>
<evidence type="ECO:0000256" key="6">
    <source>
        <dbReference type="ARBA" id="ARBA00022827"/>
    </source>
</evidence>
<keyword evidence="3 10" id="KW-0285">Flavoprotein</keyword>
<dbReference type="PIRSF" id="PIRSF006268">
    <property type="entry name" value="ApbE"/>
    <property type="match status" value="1"/>
</dbReference>
<evidence type="ECO:0000256" key="4">
    <source>
        <dbReference type="ARBA" id="ARBA00022679"/>
    </source>
</evidence>
<keyword evidence="4 10" id="KW-0808">Transferase</keyword>
<dbReference type="GO" id="GO:0016740">
    <property type="term" value="F:transferase activity"/>
    <property type="evidence" value="ECO:0007669"/>
    <property type="project" value="UniProtKB-UniRule"/>
</dbReference>
<dbReference type="EC" id="2.7.1.180" evidence="1 10"/>
<dbReference type="Proteomes" id="UP000593892">
    <property type="component" value="Chromosome"/>
</dbReference>
<dbReference type="PANTHER" id="PTHR30040:SF2">
    <property type="entry name" value="FAD:PROTEIN FMN TRANSFERASE"/>
    <property type="match status" value="1"/>
</dbReference>
<dbReference type="Gene3D" id="3.10.520.10">
    <property type="entry name" value="ApbE-like domains"/>
    <property type="match status" value="1"/>
</dbReference>
<dbReference type="KEGG" id="pfer:IRI77_24545"/>
<gene>
    <name evidence="12" type="ORF">IRI77_24545</name>
</gene>
<dbReference type="InterPro" id="IPR024932">
    <property type="entry name" value="ApbE"/>
</dbReference>
<evidence type="ECO:0000256" key="3">
    <source>
        <dbReference type="ARBA" id="ARBA00022630"/>
    </source>
</evidence>
<dbReference type="InterPro" id="IPR003374">
    <property type="entry name" value="ApbE-like_sf"/>
</dbReference>
<protein>
    <recommendedName>
        <fullName evidence="2 10">FAD:protein FMN transferase</fullName>
        <ecNumber evidence="1 10">2.7.1.180</ecNumber>
    </recommendedName>
    <alternativeName>
        <fullName evidence="8 10">Flavin transferase</fullName>
    </alternativeName>
</protein>
<keyword evidence="13" id="KW-1185">Reference proteome</keyword>
<keyword evidence="6 10" id="KW-0274">FAD</keyword>
<evidence type="ECO:0000256" key="8">
    <source>
        <dbReference type="ARBA" id="ARBA00031306"/>
    </source>
</evidence>
<keyword evidence="5 10" id="KW-0479">Metal-binding</keyword>
<dbReference type="Pfam" id="PF02424">
    <property type="entry name" value="ApbE"/>
    <property type="match status" value="1"/>
</dbReference>
<sequence>MAAWPAVAGPGPGSLLRLERSLDSMGTTYTIAVYGSDRYALDSALDEAFEEARRLDNLLSNYRPESEWSRVNREAPQQAVKVSTEMYQLLNSCVEYSRQSEGAFDITVGPLMKIWGFYKGTGRTPHKAEIRTAMQRVGWRHIHLDQKAGTVRFDEPVEIDPGGIGKGYAVDRMAAILKKDGVASGIITAGRSSIYAIGAPPNEPRGWRVTIPNPRNPKVNAAEYFLKDESMSTSGTSEKFFIAGGTTYSHIMDPRTGYPAQGMLSVSVIAPRTIDTEAWTKPYFILGRQWAAQHKPKQFRVFLCEDRSEIACVSLP</sequence>
<evidence type="ECO:0000256" key="2">
    <source>
        <dbReference type="ARBA" id="ARBA00016337"/>
    </source>
</evidence>
<accession>A0A7S7NLS4</accession>
<evidence type="ECO:0000256" key="7">
    <source>
        <dbReference type="ARBA" id="ARBA00022842"/>
    </source>
</evidence>
<comment type="catalytic activity">
    <reaction evidence="9 10">
        <text>L-threonyl-[protein] + FAD = FMN-L-threonyl-[protein] + AMP + H(+)</text>
        <dbReference type="Rhea" id="RHEA:36847"/>
        <dbReference type="Rhea" id="RHEA-COMP:11060"/>
        <dbReference type="Rhea" id="RHEA-COMP:11061"/>
        <dbReference type="ChEBI" id="CHEBI:15378"/>
        <dbReference type="ChEBI" id="CHEBI:30013"/>
        <dbReference type="ChEBI" id="CHEBI:57692"/>
        <dbReference type="ChEBI" id="CHEBI:74257"/>
        <dbReference type="ChEBI" id="CHEBI:456215"/>
        <dbReference type="EC" id="2.7.1.180"/>
    </reaction>
</comment>
<evidence type="ECO:0000256" key="5">
    <source>
        <dbReference type="ARBA" id="ARBA00022723"/>
    </source>
</evidence>
<dbReference type="SUPFAM" id="SSF143631">
    <property type="entry name" value="ApbE-like"/>
    <property type="match status" value="1"/>
</dbReference>
<evidence type="ECO:0000313" key="13">
    <source>
        <dbReference type="Proteomes" id="UP000593892"/>
    </source>
</evidence>
<name>A0A7S7NLS4_PALFE</name>
<comment type="similarity">
    <text evidence="10">Belongs to the ApbE family.</text>
</comment>
<dbReference type="AlphaFoldDB" id="A0A7S7NLS4"/>
<feature type="binding site" evidence="11">
    <location>
        <position position="163"/>
    </location>
    <ligand>
        <name>Mg(2+)</name>
        <dbReference type="ChEBI" id="CHEBI:18420"/>
    </ligand>
</feature>
<dbReference type="PANTHER" id="PTHR30040">
    <property type="entry name" value="THIAMINE BIOSYNTHESIS LIPOPROTEIN APBE"/>
    <property type="match status" value="1"/>
</dbReference>
<evidence type="ECO:0000313" key="12">
    <source>
        <dbReference type="EMBL" id="QOY85967.1"/>
    </source>
</evidence>
<evidence type="ECO:0000256" key="11">
    <source>
        <dbReference type="PIRSR" id="PIRSR006268-2"/>
    </source>
</evidence>
<keyword evidence="7 10" id="KW-0460">Magnesium</keyword>
<comment type="cofactor">
    <cofactor evidence="11">
        <name>Mg(2+)</name>
        <dbReference type="ChEBI" id="CHEBI:18420"/>
    </cofactor>
    <cofactor evidence="11">
        <name>Mn(2+)</name>
        <dbReference type="ChEBI" id="CHEBI:29035"/>
    </cofactor>
    <text evidence="11">Magnesium. Can also use manganese.</text>
</comment>
<organism evidence="12 13">
    <name type="scientific">Paludibaculum fermentans</name>
    <dbReference type="NCBI Taxonomy" id="1473598"/>
    <lineage>
        <taxon>Bacteria</taxon>
        <taxon>Pseudomonadati</taxon>
        <taxon>Acidobacteriota</taxon>
        <taxon>Terriglobia</taxon>
        <taxon>Bryobacterales</taxon>
        <taxon>Bryobacteraceae</taxon>
        <taxon>Paludibaculum</taxon>
    </lineage>
</organism>
<reference evidence="12 13" key="1">
    <citation type="submission" date="2020-10" db="EMBL/GenBank/DDBJ databases">
        <title>Complete genome sequence of Paludibaculum fermentans P105T, a facultatively anaerobic acidobacterium capable of dissimilatory Fe(III) reduction.</title>
        <authorList>
            <person name="Dedysh S.N."/>
            <person name="Beletsky A.V."/>
            <person name="Kulichevskaya I.S."/>
            <person name="Mardanov A.V."/>
            <person name="Ravin N.V."/>
        </authorList>
    </citation>
    <scope>NUCLEOTIDE SEQUENCE [LARGE SCALE GENOMIC DNA]</scope>
    <source>
        <strain evidence="12 13">P105</strain>
    </source>
</reference>
<evidence type="ECO:0000256" key="9">
    <source>
        <dbReference type="ARBA" id="ARBA00048540"/>
    </source>
</evidence>